<name>A0ABD0T152_LOXSC</name>
<dbReference type="Proteomes" id="UP001549921">
    <property type="component" value="Unassembled WGS sequence"/>
</dbReference>
<dbReference type="EMBL" id="JBEDNZ010000014">
    <property type="protein sequence ID" value="KAL0830230.1"/>
    <property type="molecule type" value="Genomic_DNA"/>
</dbReference>
<dbReference type="AlphaFoldDB" id="A0ABD0T152"/>
<feature type="chain" id="PRO_5044757117" evidence="1">
    <location>
        <begin position="20"/>
        <end position="190"/>
    </location>
</feature>
<evidence type="ECO:0000313" key="2">
    <source>
        <dbReference type="EMBL" id="KAL0830230.1"/>
    </source>
</evidence>
<evidence type="ECO:0000256" key="1">
    <source>
        <dbReference type="SAM" id="SignalP"/>
    </source>
</evidence>
<comment type="caution">
    <text evidence="2">The sequence shown here is derived from an EMBL/GenBank/DDBJ whole genome shotgun (WGS) entry which is preliminary data.</text>
</comment>
<feature type="signal peptide" evidence="1">
    <location>
        <begin position="1"/>
        <end position="19"/>
    </location>
</feature>
<keyword evidence="1" id="KW-0732">Signal</keyword>
<sequence length="190" mass="21297">MILSTLLVQLSLILFEALSVTSMGDSMLGPGLWRVVSVGPCEQQLDMTLDVVRRKVNRTHDGFTAKLTTDEEIDDSFGLRVDICKHVDGGCKPYQVLADESLPRYVQKYAADNARDFLGAAGLDPPDFPIPKGEHVVKNYVFDYSELPEDGIYGEFGADAYIVKEEKDIACLHLDLEYKEKEEEDDDDEE</sequence>
<protein>
    <submittedName>
        <fullName evidence="2">Uncharacterized protein</fullName>
    </submittedName>
</protein>
<organism evidence="2 3">
    <name type="scientific">Loxostege sticticalis</name>
    <name type="common">Beet webworm moth</name>
    <dbReference type="NCBI Taxonomy" id="481309"/>
    <lineage>
        <taxon>Eukaryota</taxon>
        <taxon>Metazoa</taxon>
        <taxon>Ecdysozoa</taxon>
        <taxon>Arthropoda</taxon>
        <taxon>Hexapoda</taxon>
        <taxon>Insecta</taxon>
        <taxon>Pterygota</taxon>
        <taxon>Neoptera</taxon>
        <taxon>Endopterygota</taxon>
        <taxon>Lepidoptera</taxon>
        <taxon>Glossata</taxon>
        <taxon>Ditrysia</taxon>
        <taxon>Pyraloidea</taxon>
        <taxon>Crambidae</taxon>
        <taxon>Pyraustinae</taxon>
        <taxon>Loxostege</taxon>
    </lineage>
</organism>
<accession>A0ABD0T152</accession>
<proteinExistence type="predicted"/>
<evidence type="ECO:0000313" key="3">
    <source>
        <dbReference type="Proteomes" id="UP001549921"/>
    </source>
</evidence>
<gene>
    <name evidence="2" type="ORF">ABMA28_003678</name>
</gene>
<reference evidence="2 3" key="1">
    <citation type="submission" date="2024-06" db="EMBL/GenBank/DDBJ databases">
        <title>A chromosome-level genome assembly of beet webworm, Loxostege sticticalis.</title>
        <authorList>
            <person name="Zhang Y."/>
        </authorList>
    </citation>
    <scope>NUCLEOTIDE SEQUENCE [LARGE SCALE GENOMIC DNA]</scope>
    <source>
        <strain evidence="2">AQ028</strain>
        <tissue evidence="2">Male pupae</tissue>
    </source>
</reference>